<name>A0AAD6HCB5_9EURO</name>
<comment type="caution">
    <text evidence="1">The sequence shown here is derived from an EMBL/GenBank/DDBJ whole genome shotgun (WGS) entry which is preliminary data.</text>
</comment>
<keyword evidence="2" id="KW-1185">Reference proteome</keyword>
<reference evidence="1" key="2">
    <citation type="submission" date="2023-01" db="EMBL/GenBank/DDBJ databases">
        <authorList>
            <person name="Petersen C."/>
        </authorList>
    </citation>
    <scope>NUCLEOTIDE SEQUENCE</scope>
    <source>
        <strain evidence="1">IBT 17514</strain>
    </source>
</reference>
<proteinExistence type="predicted"/>
<dbReference type="InterPro" id="IPR029063">
    <property type="entry name" value="SAM-dependent_MTases_sf"/>
</dbReference>
<evidence type="ECO:0000313" key="1">
    <source>
        <dbReference type="EMBL" id="KAJ5708780.1"/>
    </source>
</evidence>
<dbReference type="Gene3D" id="3.40.50.150">
    <property type="entry name" value="Vaccinia Virus protein VP39"/>
    <property type="match status" value="1"/>
</dbReference>
<accession>A0AAD6HCB5</accession>
<reference evidence="1" key="1">
    <citation type="journal article" date="2023" name="IMA Fungus">
        <title>Comparative genomic study of the Penicillium genus elucidates a diverse pangenome and 15 lateral gene transfer events.</title>
        <authorList>
            <person name="Petersen C."/>
            <person name="Sorensen T."/>
            <person name="Nielsen M.R."/>
            <person name="Sondergaard T.E."/>
            <person name="Sorensen J.L."/>
            <person name="Fitzpatrick D.A."/>
            <person name="Frisvad J.C."/>
            <person name="Nielsen K.L."/>
        </authorList>
    </citation>
    <scope>NUCLEOTIDE SEQUENCE</scope>
    <source>
        <strain evidence="1">IBT 17514</strain>
    </source>
</reference>
<gene>
    <name evidence="1" type="ORF">N7493_010114</name>
</gene>
<sequence>MATSEYDTSEWDVFTDIPEDLSGVYDIVHISLFSIVLKDGDVAGILDKVLKLLKPGGYLQWFEADMVSWRIQTTSSNNKTGAISSLMKISQPKDDRFSPIWVPRLPDLFRENGLTAVECDARDPQPEMIMPLHQLTFMVYECLTRQGNSSEWSKAIREAIPEALCETDAGAANVFTRSMVVGRKPLE</sequence>
<dbReference type="SUPFAM" id="SSF53335">
    <property type="entry name" value="S-adenosyl-L-methionine-dependent methyltransferases"/>
    <property type="match status" value="1"/>
</dbReference>
<organism evidence="1 2">
    <name type="scientific">Penicillium malachiteum</name>
    <dbReference type="NCBI Taxonomy" id="1324776"/>
    <lineage>
        <taxon>Eukaryota</taxon>
        <taxon>Fungi</taxon>
        <taxon>Dikarya</taxon>
        <taxon>Ascomycota</taxon>
        <taxon>Pezizomycotina</taxon>
        <taxon>Eurotiomycetes</taxon>
        <taxon>Eurotiomycetidae</taxon>
        <taxon>Eurotiales</taxon>
        <taxon>Aspergillaceae</taxon>
        <taxon>Penicillium</taxon>
    </lineage>
</organism>
<evidence type="ECO:0000313" key="2">
    <source>
        <dbReference type="Proteomes" id="UP001215712"/>
    </source>
</evidence>
<protein>
    <submittedName>
        <fullName evidence="1">Uncharacterized protein</fullName>
    </submittedName>
</protein>
<dbReference type="EMBL" id="JAQJAN010000019">
    <property type="protein sequence ID" value="KAJ5708780.1"/>
    <property type="molecule type" value="Genomic_DNA"/>
</dbReference>
<dbReference type="AlphaFoldDB" id="A0AAD6HCB5"/>
<dbReference type="Proteomes" id="UP001215712">
    <property type="component" value="Unassembled WGS sequence"/>
</dbReference>